<keyword evidence="4" id="KW-1185">Reference proteome</keyword>
<gene>
    <name evidence="3" type="ORF">Dsin_024004</name>
</gene>
<dbReference type="GO" id="GO:0043531">
    <property type="term" value="F:ADP binding"/>
    <property type="evidence" value="ECO:0007669"/>
    <property type="project" value="InterPro"/>
</dbReference>
<dbReference type="EMBL" id="JANJYJ010000007">
    <property type="protein sequence ID" value="KAK3200589.1"/>
    <property type="molecule type" value="Genomic_DNA"/>
</dbReference>
<dbReference type="InterPro" id="IPR027417">
    <property type="entry name" value="P-loop_NTPase"/>
</dbReference>
<accession>A0AAE0E1L1</accession>
<reference evidence="3" key="1">
    <citation type="journal article" date="2023" name="Plant J.">
        <title>Genome sequences and population genomics provide insights into the demographic history, inbreeding, and mutation load of two 'living fossil' tree species of Dipteronia.</title>
        <authorList>
            <person name="Feng Y."/>
            <person name="Comes H.P."/>
            <person name="Chen J."/>
            <person name="Zhu S."/>
            <person name="Lu R."/>
            <person name="Zhang X."/>
            <person name="Li P."/>
            <person name="Qiu J."/>
            <person name="Olsen K.M."/>
            <person name="Qiu Y."/>
        </authorList>
    </citation>
    <scope>NUCLEOTIDE SEQUENCE</scope>
    <source>
        <strain evidence="3">NBL</strain>
    </source>
</reference>
<organism evidence="3 4">
    <name type="scientific">Dipteronia sinensis</name>
    <dbReference type="NCBI Taxonomy" id="43782"/>
    <lineage>
        <taxon>Eukaryota</taxon>
        <taxon>Viridiplantae</taxon>
        <taxon>Streptophyta</taxon>
        <taxon>Embryophyta</taxon>
        <taxon>Tracheophyta</taxon>
        <taxon>Spermatophyta</taxon>
        <taxon>Magnoliopsida</taxon>
        <taxon>eudicotyledons</taxon>
        <taxon>Gunneridae</taxon>
        <taxon>Pentapetalae</taxon>
        <taxon>rosids</taxon>
        <taxon>malvids</taxon>
        <taxon>Sapindales</taxon>
        <taxon>Sapindaceae</taxon>
        <taxon>Hippocastanoideae</taxon>
        <taxon>Acereae</taxon>
        <taxon>Dipteronia</taxon>
    </lineage>
</organism>
<dbReference type="AlphaFoldDB" id="A0AAE0E1L1"/>
<sequence>MNRFKGFLDTNLKNRYRHSEKVARFKAGVVGIEEEAGKFEKVLYRTIPEETWIKSSNGYEAFKERKYISKNIIDSLSNPDVKMVGIYGMGGIGKTTLTKEVMRQAKQDELFGELVFVEVSQTPDIKKIQEEIANKLGLEFCGRPTPNEQGDYIKEIG</sequence>
<dbReference type="PANTHER" id="PTHR33463">
    <property type="entry name" value="NB-ARC DOMAIN-CONTAINING PROTEIN-RELATED"/>
    <property type="match status" value="1"/>
</dbReference>
<dbReference type="InterPro" id="IPR050905">
    <property type="entry name" value="Plant_NBS-LRR"/>
</dbReference>
<evidence type="ECO:0000259" key="2">
    <source>
        <dbReference type="Pfam" id="PF00931"/>
    </source>
</evidence>
<evidence type="ECO:0000256" key="1">
    <source>
        <dbReference type="ARBA" id="ARBA00022821"/>
    </source>
</evidence>
<keyword evidence="1" id="KW-0611">Plant defense</keyword>
<dbReference type="Proteomes" id="UP001281410">
    <property type="component" value="Unassembled WGS sequence"/>
</dbReference>
<feature type="domain" description="NB-ARC" evidence="2">
    <location>
        <begin position="69"/>
        <end position="139"/>
    </location>
</feature>
<dbReference type="PANTHER" id="PTHR33463:SF198">
    <property type="entry name" value="RPP4C3"/>
    <property type="match status" value="1"/>
</dbReference>
<dbReference type="InterPro" id="IPR002182">
    <property type="entry name" value="NB-ARC"/>
</dbReference>
<evidence type="ECO:0000313" key="4">
    <source>
        <dbReference type="Proteomes" id="UP001281410"/>
    </source>
</evidence>
<name>A0AAE0E1L1_9ROSI</name>
<evidence type="ECO:0000313" key="3">
    <source>
        <dbReference type="EMBL" id="KAK3200589.1"/>
    </source>
</evidence>
<dbReference type="SUPFAM" id="SSF52540">
    <property type="entry name" value="P-loop containing nucleoside triphosphate hydrolases"/>
    <property type="match status" value="1"/>
</dbReference>
<comment type="caution">
    <text evidence="3">The sequence shown here is derived from an EMBL/GenBank/DDBJ whole genome shotgun (WGS) entry which is preliminary data.</text>
</comment>
<proteinExistence type="predicted"/>
<protein>
    <recommendedName>
        <fullName evidence="2">NB-ARC domain-containing protein</fullName>
    </recommendedName>
</protein>
<dbReference type="Gene3D" id="3.40.50.300">
    <property type="entry name" value="P-loop containing nucleotide triphosphate hydrolases"/>
    <property type="match status" value="1"/>
</dbReference>
<dbReference type="Pfam" id="PF00931">
    <property type="entry name" value="NB-ARC"/>
    <property type="match status" value="1"/>
</dbReference>